<evidence type="ECO:0000256" key="3">
    <source>
        <dbReference type="ARBA" id="ARBA00022475"/>
    </source>
</evidence>
<name>F4LNA6_TREBD</name>
<comment type="subcellular location">
    <subcellularLocation>
        <location evidence="1">Periplasm</location>
    </subcellularLocation>
</comment>
<dbReference type="AlphaFoldDB" id="F4LNA6"/>
<evidence type="ECO:0000256" key="2">
    <source>
        <dbReference type="ARBA" id="ARBA00008520"/>
    </source>
</evidence>
<dbReference type="PANTHER" id="PTHR43649">
    <property type="entry name" value="ARABINOSE-BINDING PROTEIN-RELATED"/>
    <property type="match status" value="1"/>
</dbReference>
<evidence type="ECO:0000256" key="7">
    <source>
        <dbReference type="ARBA" id="ARBA00023288"/>
    </source>
</evidence>
<evidence type="ECO:0000256" key="5">
    <source>
        <dbReference type="ARBA" id="ARBA00023136"/>
    </source>
</evidence>
<dbReference type="PANTHER" id="PTHR43649:SF33">
    <property type="entry name" value="POLYGALACTURONAN_RHAMNOGALACTURONAN-BINDING PROTEIN YTCQ"/>
    <property type="match status" value="1"/>
</dbReference>
<evidence type="ECO:0000256" key="4">
    <source>
        <dbReference type="ARBA" id="ARBA00022729"/>
    </source>
</evidence>
<dbReference type="SUPFAM" id="SSF53850">
    <property type="entry name" value="Periplasmic binding protein-like II"/>
    <property type="match status" value="1"/>
</dbReference>
<organism evidence="9 10">
    <name type="scientific">Treponema brennaborense (strain DSM 12168 / CIP 105900 / DD5/3)</name>
    <dbReference type="NCBI Taxonomy" id="906968"/>
    <lineage>
        <taxon>Bacteria</taxon>
        <taxon>Pseudomonadati</taxon>
        <taxon>Spirochaetota</taxon>
        <taxon>Spirochaetia</taxon>
        <taxon>Spirochaetales</taxon>
        <taxon>Treponemataceae</taxon>
        <taxon>Treponema</taxon>
    </lineage>
</organism>
<evidence type="ECO:0000313" key="10">
    <source>
        <dbReference type="Proteomes" id="UP000006546"/>
    </source>
</evidence>
<dbReference type="InterPro" id="IPR050490">
    <property type="entry name" value="Bact_solute-bd_prot1"/>
</dbReference>
<feature type="chain" id="PRO_5003311007" evidence="8">
    <location>
        <begin position="20"/>
        <end position="437"/>
    </location>
</feature>
<accession>F4LNA6</accession>
<dbReference type="GO" id="GO:0042597">
    <property type="term" value="C:periplasmic space"/>
    <property type="evidence" value="ECO:0007669"/>
    <property type="project" value="UniProtKB-SubCell"/>
</dbReference>
<evidence type="ECO:0000256" key="1">
    <source>
        <dbReference type="ARBA" id="ARBA00004418"/>
    </source>
</evidence>
<keyword evidence="3" id="KW-1003">Cell membrane</keyword>
<keyword evidence="4 8" id="KW-0732">Signal</keyword>
<dbReference type="Proteomes" id="UP000006546">
    <property type="component" value="Chromosome"/>
</dbReference>
<evidence type="ECO:0000256" key="8">
    <source>
        <dbReference type="SAM" id="SignalP"/>
    </source>
</evidence>
<dbReference type="InterPro" id="IPR006059">
    <property type="entry name" value="SBP"/>
</dbReference>
<proteinExistence type="inferred from homology"/>
<evidence type="ECO:0000313" key="9">
    <source>
        <dbReference type="EMBL" id="AEE16871.1"/>
    </source>
</evidence>
<dbReference type="Gene3D" id="3.40.190.10">
    <property type="entry name" value="Periplasmic binding protein-like II"/>
    <property type="match status" value="1"/>
</dbReference>
<dbReference type="Pfam" id="PF01547">
    <property type="entry name" value="SBP_bac_1"/>
    <property type="match status" value="1"/>
</dbReference>
<keyword evidence="5" id="KW-0472">Membrane</keyword>
<keyword evidence="10" id="KW-1185">Reference proteome</keyword>
<gene>
    <name evidence="9" type="ordered locus">Trebr_1447</name>
</gene>
<comment type="similarity">
    <text evidence="2">Belongs to the bacterial solute-binding protein 1 family.</text>
</comment>
<dbReference type="HOGENOM" id="CLU_046536_1_0_12"/>
<dbReference type="eggNOG" id="COG1653">
    <property type="taxonomic scope" value="Bacteria"/>
</dbReference>
<sequence length="437" mass="47404">MKKICAGIAVLLCCLALFAAGGKDKAAGGSKSGITEITFWDFPNFNDATGIAGNFDRELIKAFEAKNPDIKVNLEMINFNDGPAKIETALASNTAPDVVYDAPGRIIAWGNLGVLAPLDDIVNPVKATIESGLINGSTGADGKIYMYPVNTAPFVMAFNKTMLQELGLLDLLPYTRGDRSWTVAEYEKLLTALRDKLPAGSTPGVFFAKSQAGDQGTRAFMVNLYGADLLNDNFTQYVFNDDRAVKNMEWVVRACKSKLLMNGSALASSDAIDMFVAGKAAHTILYSVGLHKTNATKLNYNGKPFDVIYMPYPCDAKAKLEYLIGGPCVFDNGDPARIEAAKRFVTFMAQDAEWSPKVIDATGTFACSSRIHVATNGDSELEWNAGASKFFGPYYNTINGFTEMRTYWFPMLQDTINGGNVKNALNTFASRANATLK</sequence>
<dbReference type="RefSeq" id="WP_013758576.1">
    <property type="nucleotide sequence ID" value="NC_015500.1"/>
</dbReference>
<reference evidence="10" key="1">
    <citation type="submission" date="2011-04" db="EMBL/GenBank/DDBJ databases">
        <title>The complete genome of Treponema brennaborense DSM 12168.</title>
        <authorList>
            <person name="Lucas S."/>
            <person name="Han J."/>
            <person name="Lapidus A."/>
            <person name="Bruce D."/>
            <person name="Goodwin L."/>
            <person name="Pitluck S."/>
            <person name="Peters L."/>
            <person name="Kyrpides N."/>
            <person name="Mavromatis K."/>
            <person name="Ivanova N."/>
            <person name="Mikhailova N."/>
            <person name="Pagani I."/>
            <person name="Teshima H."/>
            <person name="Detter J.C."/>
            <person name="Tapia R."/>
            <person name="Han C."/>
            <person name="Land M."/>
            <person name="Hauser L."/>
            <person name="Markowitz V."/>
            <person name="Cheng J.-F."/>
            <person name="Hugenholtz P."/>
            <person name="Woyke T."/>
            <person name="Wu D."/>
            <person name="Gronow S."/>
            <person name="Wellnitz S."/>
            <person name="Brambilla E."/>
            <person name="Klenk H.-P."/>
            <person name="Eisen J.A."/>
        </authorList>
    </citation>
    <scope>NUCLEOTIDE SEQUENCE [LARGE SCALE GENOMIC DNA]</scope>
    <source>
        <strain evidence="10">DSM 12168 / CIP 105900 / DD5/3</strain>
    </source>
</reference>
<dbReference type="STRING" id="906968.Trebr_1447"/>
<dbReference type="OrthoDB" id="94797at2"/>
<protein>
    <submittedName>
        <fullName evidence="9">Extracellular solute-binding protein family 1</fullName>
    </submittedName>
</protein>
<feature type="signal peptide" evidence="8">
    <location>
        <begin position="1"/>
        <end position="19"/>
    </location>
</feature>
<dbReference type="KEGG" id="tbe:Trebr_1447"/>
<keyword evidence="7" id="KW-0449">Lipoprotein</keyword>
<keyword evidence="6" id="KW-0564">Palmitate</keyword>
<dbReference type="EMBL" id="CP002696">
    <property type="protein sequence ID" value="AEE16871.1"/>
    <property type="molecule type" value="Genomic_DNA"/>
</dbReference>
<evidence type="ECO:0000256" key="6">
    <source>
        <dbReference type="ARBA" id="ARBA00023139"/>
    </source>
</evidence>